<dbReference type="EMBL" id="BDQV01000404">
    <property type="protein sequence ID" value="GAY64365.1"/>
    <property type="molecule type" value="Genomic_DNA"/>
</dbReference>
<name>A0A2H5QJG7_CITUN</name>
<comment type="caution">
    <text evidence="1">The sequence shown here is derived from an EMBL/GenBank/DDBJ whole genome shotgun (WGS) entry which is preliminary data.</text>
</comment>
<dbReference type="Proteomes" id="UP000236630">
    <property type="component" value="Unassembled WGS sequence"/>
</dbReference>
<keyword evidence="2" id="KW-1185">Reference proteome</keyword>
<reference evidence="1 2" key="1">
    <citation type="journal article" date="2017" name="Front. Genet.">
        <title>Draft sequencing of the heterozygous diploid genome of Satsuma (Citrus unshiu Marc.) using a hybrid assembly approach.</title>
        <authorList>
            <person name="Shimizu T."/>
            <person name="Tanizawa Y."/>
            <person name="Mochizuki T."/>
            <person name="Nagasaki H."/>
            <person name="Yoshioka T."/>
            <person name="Toyoda A."/>
            <person name="Fujiyama A."/>
            <person name="Kaminuma E."/>
            <person name="Nakamura Y."/>
        </authorList>
    </citation>
    <scope>NUCLEOTIDE SEQUENCE [LARGE SCALE GENOMIC DNA]</scope>
    <source>
        <strain evidence="2">cv. Miyagawa wase</strain>
    </source>
</reference>
<evidence type="ECO:0000313" key="1">
    <source>
        <dbReference type="EMBL" id="GAY64365.1"/>
    </source>
</evidence>
<dbReference type="AlphaFoldDB" id="A0A2H5QJG7"/>
<evidence type="ECO:0000313" key="2">
    <source>
        <dbReference type="Proteomes" id="UP000236630"/>
    </source>
</evidence>
<gene>
    <name evidence="1" type="ORF">CUMW_232970</name>
</gene>
<proteinExistence type="predicted"/>
<sequence>MRLKTVTPLRLPYDLHLLELLKSHAVWTKVFHTILSSHQMNYESKECEINLILEESYLKDNYRRDLMILNLLGCLNMMEYGHGDYCWRG</sequence>
<organism evidence="1 2">
    <name type="scientific">Citrus unshiu</name>
    <name type="common">Satsuma mandarin</name>
    <name type="synonym">Citrus nobilis var. unshiu</name>
    <dbReference type="NCBI Taxonomy" id="55188"/>
    <lineage>
        <taxon>Eukaryota</taxon>
        <taxon>Viridiplantae</taxon>
        <taxon>Streptophyta</taxon>
        <taxon>Embryophyta</taxon>
        <taxon>Tracheophyta</taxon>
        <taxon>Spermatophyta</taxon>
        <taxon>Magnoliopsida</taxon>
        <taxon>eudicotyledons</taxon>
        <taxon>Gunneridae</taxon>
        <taxon>Pentapetalae</taxon>
        <taxon>rosids</taxon>
        <taxon>malvids</taxon>
        <taxon>Sapindales</taxon>
        <taxon>Rutaceae</taxon>
        <taxon>Aurantioideae</taxon>
        <taxon>Citrus</taxon>
    </lineage>
</organism>
<protein>
    <submittedName>
        <fullName evidence="1">Uncharacterized protein</fullName>
    </submittedName>
</protein>
<accession>A0A2H5QJG7</accession>